<evidence type="ECO:0000256" key="11">
    <source>
        <dbReference type="ARBA" id="ARBA00023136"/>
    </source>
</evidence>
<dbReference type="GO" id="GO:0005886">
    <property type="term" value="C:plasma membrane"/>
    <property type="evidence" value="ECO:0007669"/>
    <property type="project" value="UniProtKB-SubCell"/>
</dbReference>
<comment type="similarity">
    <text evidence="2">Belongs to the HupC/HyaC/HydC family.</text>
</comment>
<keyword evidence="6 12" id="KW-0812">Transmembrane</keyword>
<dbReference type="InterPro" id="IPR000516">
    <property type="entry name" value="Ni-dep_Hydgase_cyt-B"/>
</dbReference>
<feature type="transmembrane region" description="Helical" evidence="12">
    <location>
        <begin position="124"/>
        <end position="144"/>
    </location>
</feature>
<dbReference type="eggNOG" id="COG1969">
    <property type="taxonomic scope" value="Bacteria"/>
</dbReference>
<evidence type="ECO:0000256" key="2">
    <source>
        <dbReference type="ARBA" id="ARBA00008622"/>
    </source>
</evidence>
<accession>J7J2C9</accession>
<keyword evidence="5" id="KW-0349">Heme</keyword>
<feature type="domain" description="Cytochrome b561 bacterial/Ni-hydrogenase" evidence="13">
    <location>
        <begin position="10"/>
        <end position="211"/>
    </location>
</feature>
<evidence type="ECO:0000256" key="3">
    <source>
        <dbReference type="ARBA" id="ARBA00022448"/>
    </source>
</evidence>
<evidence type="ECO:0000313" key="15">
    <source>
        <dbReference type="Proteomes" id="UP000005262"/>
    </source>
</evidence>
<dbReference type="OrthoDB" id="197262at2"/>
<dbReference type="KEGG" id="dmi:Desmer_3259"/>
<dbReference type="GO" id="GO:0020037">
    <property type="term" value="F:heme binding"/>
    <property type="evidence" value="ECO:0007669"/>
    <property type="project" value="TreeGrafter"/>
</dbReference>
<dbReference type="HOGENOM" id="CLU_075520_0_1_9"/>
<dbReference type="SUPFAM" id="SSF81342">
    <property type="entry name" value="Transmembrane di-heme cytochromes"/>
    <property type="match status" value="1"/>
</dbReference>
<evidence type="ECO:0000313" key="14">
    <source>
        <dbReference type="EMBL" id="AFQ45136.1"/>
    </source>
</evidence>
<gene>
    <name evidence="14" type="ordered locus">Desmer_3259</name>
</gene>
<dbReference type="Proteomes" id="UP000005262">
    <property type="component" value="Chromosome"/>
</dbReference>
<evidence type="ECO:0000256" key="8">
    <source>
        <dbReference type="ARBA" id="ARBA00022982"/>
    </source>
</evidence>
<evidence type="ECO:0000256" key="7">
    <source>
        <dbReference type="ARBA" id="ARBA00022723"/>
    </source>
</evidence>
<dbReference type="InterPro" id="IPR051542">
    <property type="entry name" value="Hydrogenase_cytochrome"/>
</dbReference>
<evidence type="ECO:0000256" key="10">
    <source>
        <dbReference type="ARBA" id="ARBA00023004"/>
    </source>
</evidence>
<evidence type="ECO:0000256" key="12">
    <source>
        <dbReference type="SAM" id="Phobius"/>
    </source>
</evidence>
<evidence type="ECO:0000256" key="4">
    <source>
        <dbReference type="ARBA" id="ARBA00022475"/>
    </source>
</evidence>
<dbReference type="EMBL" id="CP003629">
    <property type="protein sequence ID" value="AFQ45136.1"/>
    <property type="molecule type" value="Genomic_DNA"/>
</dbReference>
<proteinExistence type="inferred from homology"/>
<dbReference type="InterPro" id="IPR011577">
    <property type="entry name" value="Cyt_b561_bac/Ni-Hgenase"/>
</dbReference>
<dbReference type="PANTHER" id="PTHR30485:SF0">
    <property type="entry name" value="NI_FE-HYDROGENASE 1 B-TYPE CYTOCHROME SUBUNIT-RELATED"/>
    <property type="match status" value="1"/>
</dbReference>
<evidence type="ECO:0000256" key="5">
    <source>
        <dbReference type="ARBA" id="ARBA00022617"/>
    </source>
</evidence>
<feature type="transmembrane region" description="Helical" evidence="12">
    <location>
        <begin position="58"/>
        <end position="79"/>
    </location>
</feature>
<name>J7J2C9_DESMD</name>
<keyword evidence="10" id="KW-0408">Iron</keyword>
<dbReference type="Pfam" id="PF01292">
    <property type="entry name" value="Ni_hydr_CYTB"/>
    <property type="match status" value="1"/>
</dbReference>
<dbReference type="InterPro" id="IPR016174">
    <property type="entry name" value="Di-haem_cyt_TM"/>
</dbReference>
<dbReference type="PROSITE" id="PS00882">
    <property type="entry name" value="NI_HGENASE_CYTB_1"/>
    <property type="match status" value="1"/>
</dbReference>
<dbReference type="PANTHER" id="PTHR30485">
    <property type="entry name" value="NI/FE-HYDROGENASE 1 B-TYPE CYTOCHROME SUBUNIT"/>
    <property type="match status" value="1"/>
</dbReference>
<dbReference type="Gene3D" id="1.20.950.20">
    <property type="entry name" value="Transmembrane di-heme cytochromes, Chain C"/>
    <property type="match status" value="1"/>
</dbReference>
<dbReference type="AlphaFoldDB" id="J7J2C9"/>
<keyword evidence="9 12" id="KW-1133">Transmembrane helix</keyword>
<dbReference type="RefSeq" id="WP_014904045.1">
    <property type="nucleotide sequence ID" value="NC_018515.1"/>
</dbReference>
<keyword evidence="11 12" id="KW-0472">Membrane</keyword>
<feature type="transmembrane region" description="Helical" evidence="12">
    <location>
        <begin position="174"/>
        <end position="194"/>
    </location>
</feature>
<keyword evidence="3" id="KW-0813">Transport</keyword>
<dbReference type="NCBIfam" id="TIGR02125">
    <property type="entry name" value="CytB-hydogenase"/>
    <property type="match status" value="1"/>
</dbReference>
<feature type="transmembrane region" description="Helical" evidence="12">
    <location>
        <begin position="20"/>
        <end position="38"/>
    </location>
</feature>
<organism evidence="14 15">
    <name type="scientific">Desulfosporosinus meridiei (strain ATCC BAA-275 / DSM 13257 / KCTC 12902 / NCIMB 13706 / S10)</name>
    <dbReference type="NCBI Taxonomy" id="768704"/>
    <lineage>
        <taxon>Bacteria</taxon>
        <taxon>Bacillati</taxon>
        <taxon>Bacillota</taxon>
        <taxon>Clostridia</taxon>
        <taxon>Eubacteriales</taxon>
        <taxon>Desulfitobacteriaceae</taxon>
        <taxon>Desulfosporosinus</taxon>
    </lineage>
</organism>
<dbReference type="GO" id="GO:0005506">
    <property type="term" value="F:iron ion binding"/>
    <property type="evidence" value="ECO:0007669"/>
    <property type="project" value="InterPro"/>
</dbReference>
<evidence type="ECO:0000256" key="9">
    <source>
        <dbReference type="ARBA" id="ARBA00022989"/>
    </source>
</evidence>
<comment type="subcellular location">
    <subcellularLocation>
        <location evidence="1">Cell membrane</location>
        <topology evidence="1">Multi-pass membrane protein</topology>
    </subcellularLocation>
</comment>
<dbReference type="GO" id="GO:0009055">
    <property type="term" value="F:electron transfer activity"/>
    <property type="evidence" value="ECO:0007669"/>
    <property type="project" value="InterPro"/>
</dbReference>
<evidence type="ECO:0000256" key="6">
    <source>
        <dbReference type="ARBA" id="ARBA00022692"/>
    </source>
</evidence>
<keyword evidence="8" id="KW-0249">Electron transport</keyword>
<evidence type="ECO:0000256" key="1">
    <source>
        <dbReference type="ARBA" id="ARBA00004651"/>
    </source>
</evidence>
<keyword evidence="15" id="KW-1185">Reference proteome</keyword>
<evidence type="ECO:0000259" key="13">
    <source>
        <dbReference type="Pfam" id="PF01292"/>
    </source>
</evidence>
<dbReference type="PRINTS" id="PR00161">
    <property type="entry name" value="NIHGNASECYTB"/>
</dbReference>
<dbReference type="STRING" id="768704.Desmer_3259"/>
<keyword evidence="4" id="KW-1003">Cell membrane</keyword>
<reference evidence="15" key="2">
    <citation type="submission" date="2012-08" db="EMBL/GenBank/DDBJ databases">
        <title>Finished genome of Desulfosporosinus meridiei DSM 13257.</title>
        <authorList>
            <person name="Huntemann M."/>
            <person name="Wei C.-L."/>
            <person name="Han J."/>
            <person name="Detter J.C."/>
            <person name="Han C."/>
            <person name="Davenport K."/>
            <person name="Daligault H."/>
            <person name="Erkkila T."/>
            <person name="Gu W."/>
            <person name="Munk A.C.C."/>
            <person name="Teshima H."/>
            <person name="Xu Y."/>
            <person name="Chain P."/>
            <person name="Tapia R."/>
            <person name="Chen A."/>
            <person name="Krypides N."/>
            <person name="Mavromatis K."/>
            <person name="Markowitz V."/>
            <person name="Szeto E."/>
            <person name="Ivanova N."/>
            <person name="Mikhailova N."/>
            <person name="Ovchinnikova G."/>
            <person name="Pagani I."/>
            <person name="Pati A."/>
            <person name="Goodwin L."/>
            <person name="Peters L."/>
            <person name="Pitluck S."/>
            <person name="Woyke T."/>
            <person name="Pester M."/>
            <person name="Spring S."/>
            <person name="Ollivier B."/>
            <person name="Rattei T."/>
            <person name="Klenk H.-P."/>
            <person name="Wagner M."/>
            <person name="Loy A."/>
        </authorList>
    </citation>
    <scope>NUCLEOTIDE SEQUENCE [LARGE SCALE GENOMIC DNA]</scope>
    <source>
        <strain evidence="15">ATCC BAA-275 / DSM 13257 / NCIMB 13706 / S10</strain>
    </source>
</reference>
<reference evidence="14 15" key="1">
    <citation type="journal article" date="2012" name="J. Bacteriol.">
        <title>Complete genome sequences of Desulfosporosinus orientis DSM765T, Desulfosporosinus youngiae DSM17734T, Desulfosporosinus meridiei DSM13257T, and Desulfosporosinus acidiphilus DSM22704T.</title>
        <authorList>
            <person name="Pester M."/>
            <person name="Brambilla E."/>
            <person name="Alazard D."/>
            <person name="Rattei T."/>
            <person name="Weinmaier T."/>
            <person name="Han J."/>
            <person name="Lucas S."/>
            <person name="Lapidus A."/>
            <person name="Cheng J.F."/>
            <person name="Goodwin L."/>
            <person name="Pitluck S."/>
            <person name="Peters L."/>
            <person name="Ovchinnikova G."/>
            <person name="Teshima H."/>
            <person name="Detter J.C."/>
            <person name="Han C.S."/>
            <person name="Tapia R."/>
            <person name="Land M.L."/>
            <person name="Hauser L."/>
            <person name="Kyrpides N.C."/>
            <person name="Ivanova N.N."/>
            <person name="Pagani I."/>
            <person name="Huntmann M."/>
            <person name="Wei C.L."/>
            <person name="Davenport K.W."/>
            <person name="Daligault H."/>
            <person name="Chain P.S."/>
            <person name="Chen A."/>
            <person name="Mavromatis K."/>
            <person name="Markowitz V."/>
            <person name="Szeto E."/>
            <person name="Mikhailova N."/>
            <person name="Pati A."/>
            <person name="Wagner M."/>
            <person name="Woyke T."/>
            <person name="Ollivier B."/>
            <person name="Klenk H.P."/>
            <person name="Spring S."/>
            <person name="Loy A."/>
        </authorList>
    </citation>
    <scope>NUCLEOTIDE SEQUENCE [LARGE SCALE GENOMIC DNA]</scope>
    <source>
        <strain evidence="15">ATCC BAA-275 / DSM 13257 / NCIMB 13706 / S10</strain>
    </source>
</reference>
<keyword evidence="7" id="KW-0479">Metal-binding</keyword>
<protein>
    <submittedName>
        <fullName evidence="14">Ni/Fe-hydrogenase, b-type cytochrome subunit</fullName>
    </submittedName>
</protein>
<dbReference type="GO" id="GO:0022904">
    <property type="term" value="P:respiratory electron transport chain"/>
    <property type="evidence" value="ECO:0007669"/>
    <property type="project" value="InterPro"/>
</dbReference>
<sequence length="232" mass="27415">MGLLRRQVYVWQFPIRFFHWVNAVAITVLFLTGMYIGHPIFVSPGEAVRNFFVGNVRYWHGIFAYVFTANMLFRLYWYWVGNEYSKFRFWKKDFWQDVVATFKYYTFLAPEHTVKVGHNALAQLMYLIFIWISSLFMILTGFAMRGGSNPNGIVQTLFGWVVVNFRGEYQVRNLHHLVAWGYAIFLLSHLYMVIRQELLDDDGTISAMVSGYKFMICSDALEEETQERLLKE</sequence>